<feature type="compositionally biased region" description="Basic and acidic residues" evidence="2">
    <location>
        <begin position="154"/>
        <end position="165"/>
    </location>
</feature>
<protein>
    <submittedName>
        <fullName evidence="4">Acyl-CoA thioesterase</fullName>
    </submittedName>
</protein>
<evidence type="ECO:0000256" key="1">
    <source>
        <dbReference type="ARBA" id="ARBA00022801"/>
    </source>
</evidence>
<name>A0ABQ8ULH2_9EUKA</name>
<proteinExistence type="predicted"/>
<evidence type="ECO:0000259" key="3">
    <source>
        <dbReference type="PROSITE" id="PS51770"/>
    </source>
</evidence>
<sequence length="176" mass="19048">MEGTAKDVPRPVSASRSELAELMNPAYANIQGNVHGGHILKLIDECCGLCAVRHSRSACVTVSMDSVSFVQPVRIGDVLTLRAELSWVGAKAMEAEVEVYSEKPTTGVRTLTNRAHAVYVAVDENGRPKPVAPLLIETAEQRARFEAGALRQQARLEARAREKARASAPTDPTTTR</sequence>
<comment type="caution">
    <text evidence="4">The sequence shown here is derived from an EMBL/GenBank/DDBJ whole genome shotgun (WGS) entry which is preliminary data.</text>
</comment>
<dbReference type="InterPro" id="IPR040170">
    <property type="entry name" value="Cytosol_ACT"/>
</dbReference>
<dbReference type="EMBL" id="JAPMOS010000025">
    <property type="protein sequence ID" value="KAJ4458791.1"/>
    <property type="molecule type" value="Genomic_DNA"/>
</dbReference>
<evidence type="ECO:0000313" key="4">
    <source>
        <dbReference type="EMBL" id="KAJ4458791.1"/>
    </source>
</evidence>
<keyword evidence="1" id="KW-0378">Hydrolase</keyword>
<dbReference type="SUPFAM" id="SSF54637">
    <property type="entry name" value="Thioesterase/thiol ester dehydrase-isomerase"/>
    <property type="match status" value="1"/>
</dbReference>
<evidence type="ECO:0000313" key="5">
    <source>
        <dbReference type="Proteomes" id="UP001141327"/>
    </source>
</evidence>
<dbReference type="InterPro" id="IPR006683">
    <property type="entry name" value="Thioestr_dom"/>
</dbReference>
<evidence type="ECO:0000256" key="2">
    <source>
        <dbReference type="SAM" id="MobiDB-lite"/>
    </source>
</evidence>
<reference evidence="4" key="1">
    <citation type="journal article" date="2022" name="bioRxiv">
        <title>Genomics of Preaxostyla Flagellates Illuminates Evolutionary Transitions and the Path Towards Mitochondrial Loss.</title>
        <authorList>
            <person name="Novak L.V.F."/>
            <person name="Treitli S.C."/>
            <person name="Pyrih J."/>
            <person name="Halakuc P."/>
            <person name="Pipaliya S.V."/>
            <person name="Vacek V."/>
            <person name="Brzon O."/>
            <person name="Soukal P."/>
            <person name="Eme L."/>
            <person name="Dacks J.B."/>
            <person name="Karnkowska A."/>
            <person name="Elias M."/>
            <person name="Hampl V."/>
        </authorList>
    </citation>
    <scope>NUCLEOTIDE SEQUENCE</scope>
    <source>
        <strain evidence="4">RCP-MX</strain>
    </source>
</reference>
<dbReference type="Proteomes" id="UP001141327">
    <property type="component" value="Unassembled WGS sequence"/>
</dbReference>
<dbReference type="PANTHER" id="PTHR11049:SF16">
    <property type="entry name" value="PROTEIN VDLD"/>
    <property type="match status" value="1"/>
</dbReference>
<dbReference type="PANTHER" id="PTHR11049">
    <property type="entry name" value="ACYL COENZYME A THIOESTER HYDROLASE"/>
    <property type="match status" value="1"/>
</dbReference>
<dbReference type="CDD" id="cd03442">
    <property type="entry name" value="BFIT_BACH"/>
    <property type="match status" value="1"/>
</dbReference>
<dbReference type="InterPro" id="IPR029069">
    <property type="entry name" value="HotDog_dom_sf"/>
</dbReference>
<organism evidence="4 5">
    <name type="scientific">Paratrimastix pyriformis</name>
    <dbReference type="NCBI Taxonomy" id="342808"/>
    <lineage>
        <taxon>Eukaryota</taxon>
        <taxon>Metamonada</taxon>
        <taxon>Preaxostyla</taxon>
        <taxon>Paratrimastigidae</taxon>
        <taxon>Paratrimastix</taxon>
    </lineage>
</organism>
<feature type="region of interest" description="Disordered" evidence="2">
    <location>
        <begin position="154"/>
        <end position="176"/>
    </location>
</feature>
<dbReference type="PROSITE" id="PS51770">
    <property type="entry name" value="HOTDOG_ACOT"/>
    <property type="match status" value="1"/>
</dbReference>
<dbReference type="Gene3D" id="3.10.129.10">
    <property type="entry name" value="Hotdog Thioesterase"/>
    <property type="match status" value="1"/>
</dbReference>
<keyword evidence="5" id="KW-1185">Reference proteome</keyword>
<accession>A0ABQ8ULH2</accession>
<feature type="domain" description="HotDog ACOT-type" evidence="3">
    <location>
        <begin position="13"/>
        <end position="125"/>
    </location>
</feature>
<dbReference type="Pfam" id="PF03061">
    <property type="entry name" value="4HBT"/>
    <property type="match status" value="1"/>
</dbReference>
<dbReference type="InterPro" id="IPR033120">
    <property type="entry name" value="HOTDOG_ACOT"/>
</dbReference>
<gene>
    <name evidence="4" type="ORF">PAPYR_5303</name>
</gene>